<evidence type="ECO:0000259" key="5">
    <source>
        <dbReference type="Pfam" id="PF20473"/>
    </source>
</evidence>
<dbReference type="InterPro" id="IPR050953">
    <property type="entry name" value="N4_N6_ade-DNA_methylase"/>
</dbReference>
<comment type="catalytic activity">
    <reaction evidence="4">
        <text>a 2'-deoxyadenosine in DNA + S-adenosyl-L-methionine = an N(6)-methyl-2'-deoxyadenosine in DNA + S-adenosyl-L-homocysteine + H(+)</text>
        <dbReference type="Rhea" id="RHEA:15197"/>
        <dbReference type="Rhea" id="RHEA-COMP:12418"/>
        <dbReference type="Rhea" id="RHEA-COMP:12419"/>
        <dbReference type="ChEBI" id="CHEBI:15378"/>
        <dbReference type="ChEBI" id="CHEBI:57856"/>
        <dbReference type="ChEBI" id="CHEBI:59789"/>
        <dbReference type="ChEBI" id="CHEBI:90615"/>
        <dbReference type="ChEBI" id="CHEBI:90616"/>
        <dbReference type="EC" id="2.1.1.72"/>
    </reaction>
</comment>
<accession>A0A6M1LWJ2</accession>
<dbReference type="InterPro" id="IPR029063">
    <property type="entry name" value="SAM-dependent_MTases_sf"/>
</dbReference>
<dbReference type="SUPFAM" id="SSF53335">
    <property type="entry name" value="S-adenosyl-L-methionine-dependent methyltransferases"/>
    <property type="match status" value="1"/>
</dbReference>
<dbReference type="EMBL" id="JAAIKB010000032">
    <property type="protein sequence ID" value="NGM24332.1"/>
    <property type="molecule type" value="Genomic_DNA"/>
</dbReference>
<evidence type="ECO:0000256" key="4">
    <source>
        <dbReference type="ARBA" id="ARBA00047942"/>
    </source>
</evidence>
<dbReference type="Gene3D" id="3.40.50.150">
    <property type="entry name" value="Vaccinia Virus protein VP39"/>
    <property type="match status" value="1"/>
</dbReference>
<dbReference type="RefSeq" id="WP_164698242.1">
    <property type="nucleotide sequence ID" value="NZ_JAAIKB010000032.1"/>
</dbReference>
<proteinExistence type="predicted"/>
<dbReference type="AlphaFoldDB" id="A0A6M1LWJ2"/>
<reference evidence="6 7" key="1">
    <citation type="submission" date="2020-02" db="EMBL/GenBank/DDBJ databases">
        <authorList>
            <person name="Kim H.M."/>
            <person name="Jeon C.O."/>
        </authorList>
    </citation>
    <scope>NUCLEOTIDE SEQUENCE [LARGE SCALE GENOMIC DNA]</scope>
    <source>
        <strain evidence="6 7">PeD5</strain>
    </source>
</reference>
<dbReference type="PANTHER" id="PTHR33841">
    <property type="entry name" value="DNA METHYLTRANSFERASE YEEA-RELATED"/>
    <property type="match status" value="1"/>
</dbReference>
<dbReference type="Proteomes" id="UP000475385">
    <property type="component" value="Unassembled WGS sequence"/>
</dbReference>
<name>A0A6M1LWJ2_9PROT</name>
<feature type="domain" description="MmeI-like DNA-methyltransferase" evidence="5">
    <location>
        <begin position="295"/>
        <end position="366"/>
    </location>
</feature>
<dbReference type="GO" id="GO:0009007">
    <property type="term" value="F:site-specific DNA-methyltransferase (adenine-specific) activity"/>
    <property type="evidence" value="ECO:0007669"/>
    <property type="project" value="UniProtKB-EC"/>
</dbReference>
<keyword evidence="2 6" id="KW-0489">Methyltransferase</keyword>
<evidence type="ECO:0000313" key="6">
    <source>
        <dbReference type="EMBL" id="NGM24332.1"/>
    </source>
</evidence>
<keyword evidence="3" id="KW-0808">Transferase</keyword>
<evidence type="ECO:0000256" key="3">
    <source>
        <dbReference type="ARBA" id="ARBA00022679"/>
    </source>
</evidence>
<comment type="caution">
    <text evidence="6">The sequence shown here is derived from an EMBL/GenBank/DDBJ whole genome shotgun (WGS) entry which is preliminary data.</text>
</comment>
<reference evidence="6 7" key="2">
    <citation type="submission" date="2020-03" db="EMBL/GenBank/DDBJ databases">
        <title>Roseomonas stagni sp. nov., isolated from pond water in Japan.</title>
        <authorList>
            <person name="Furuhata K."/>
            <person name="Miyamoto H."/>
            <person name="Goto K."/>
        </authorList>
    </citation>
    <scope>NUCLEOTIDE SEQUENCE [LARGE SCALE GENOMIC DNA]</scope>
    <source>
        <strain evidence="6 7">PeD5</strain>
    </source>
</reference>
<dbReference type="GO" id="GO:0032259">
    <property type="term" value="P:methylation"/>
    <property type="evidence" value="ECO:0007669"/>
    <property type="project" value="UniProtKB-KW"/>
</dbReference>
<organism evidence="6 7">
    <name type="scientific">Falsiroseomonas algicola</name>
    <dbReference type="NCBI Taxonomy" id="2716930"/>
    <lineage>
        <taxon>Bacteria</taxon>
        <taxon>Pseudomonadati</taxon>
        <taxon>Pseudomonadota</taxon>
        <taxon>Alphaproteobacteria</taxon>
        <taxon>Acetobacterales</taxon>
        <taxon>Roseomonadaceae</taxon>
        <taxon>Falsiroseomonas</taxon>
    </lineage>
</organism>
<dbReference type="InterPro" id="IPR046816">
    <property type="entry name" value="MmeI_Mtase"/>
</dbReference>
<evidence type="ECO:0000313" key="7">
    <source>
        <dbReference type="Proteomes" id="UP000475385"/>
    </source>
</evidence>
<sequence length="1123" mass="122618">MSTLDRDLRKTLEKTIRKAREEAEQAAADAIARLGVTDAAAPAYLSDAEKTLRVRLRAHARTLGDGWDAPQKRLLGTARLREAVAYEAWHRMLFGRFLVERGLLIHPDLGVAIGRDELKELAAEDGLPDEWALVERLAAPALPAVFRPDDPVLAVTLAGDSTKRLRDLVVGLPEAVFAAEDSLGWTYQFWRAAEKEAVNKKGEKIGTAELPAVTQLFTEPYMVKFLLHNTLGAWWAGKVLAATPDLAREAPDEADLRAACTLPGVAWEFLRFVREGEDGTGPWRPAAGVFPGWPQRAAEITFLDPCCGSGHFLVEAFGLLAALRRAEEPGLSGEEAACAVLRDNLHGLEIDGRCVQIAAFNVALAAWALAGGPISLPQPHIAWVGAQPPSRAEMAALANGDGTLSRALEVLHDQFAQAPLLGSLLEVGARDLLDADLRERGETALGKLRTAEPDRAEGAIAARGLMDAAALLTRRYVLQATNVPFLGRGKQAPALAEFISRRMPEAKADLAAAMLQRMRRLTAAGGAVASVTPQSWLFLGGYKAMRQGLLREVSLAVVAGLGPHAFETITGEVVNTALVVLRNALPGPGTVFAGVDANSVDDAQAKAKAIATSEVSILGSMSQLSNPDARIAVARGSKHQLLQDFAESYKGIATGDMSRFIQRYWENADTSGRWQDLQEPPMETRAFTACSGRVLWEKGRGSLREFVASRLGEGGVGAWLRGDPAWGHVGVAVAQMRDLPASLYTGALFDESTAAIIPKRDSFLPAIWAFLKSDAFLTEVRKIDRSLKVPTLTLLKVPFDFEKWSAEAAKVEGSGISEPQSDEVTQWLFHGHPAHAESGTELHVALARLAGYRWPAETDAAMRLSDEAREHIRKAASLPASDIDGLLTLHASGADRPLADRLRAMLAAAYGKLLSPAEEAGLVRAADERLDKKVAKDLTLEGWLRDRAFRQHCILFQHRPFLWQVWDGGREGFSAFLHYHRLDRAALEKLTHTLLGDWIARMKAEGRTAEESWAVELQRKLKLILHGEKPYDIFVRWKSLAQQPLGWEPDLDDGVRLNIRPFIEAGVLRETPKINWNKDRGTDPASAPWYDLGPSYGEPEGARINAHHLTRAEKEAARQRAAE</sequence>
<dbReference type="EC" id="2.1.1.72" evidence="1"/>
<gene>
    <name evidence="6" type="ORF">G3576_30370</name>
</gene>
<evidence type="ECO:0000256" key="2">
    <source>
        <dbReference type="ARBA" id="ARBA00022603"/>
    </source>
</evidence>
<evidence type="ECO:0000256" key="1">
    <source>
        <dbReference type="ARBA" id="ARBA00011900"/>
    </source>
</evidence>
<dbReference type="PANTHER" id="PTHR33841:SF1">
    <property type="entry name" value="DNA METHYLTRANSFERASE A"/>
    <property type="match status" value="1"/>
</dbReference>
<keyword evidence="7" id="KW-1185">Reference proteome</keyword>
<protein>
    <recommendedName>
        <fullName evidence="1">site-specific DNA-methyltransferase (adenine-specific)</fullName>
        <ecNumber evidence="1">2.1.1.72</ecNumber>
    </recommendedName>
</protein>
<dbReference type="Pfam" id="PF20473">
    <property type="entry name" value="MmeI_Mtase"/>
    <property type="match status" value="1"/>
</dbReference>